<gene>
    <name evidence="4" type="ORF">MicloDRAFT_00068160</name>
</gene>
<dbReference type="Gene3D" id="2.150.10.10">
    <property type="entry name" value="Serralysin-like metalloprotease, C-terminal"/>
    <property type="match status" value="4"/>
</dbReference>
<name>I4YQ42_9HYPH</name>
<evidence type="ECO:0000256" key="1">
    <source>
        <dbReference type="ARBA" id="ARBA00004613"/>
    </source>
</evidence>
<dbReference type="PROSITE" id="PS00330">
    <property type="entry name" value="HEMOLYSIN_CALCIUM"/>
    <property type="match status" value="5"/>
</dbReference>
<sequence length="713" mass="72809">MPSPVIIAQDQNSSVVLTADASSLTINPVTVTAPVGWHGVDATAGTGGDIAVYGSVEGDWGIVDGSTARPSYRITVHSGASVTARMGNGIGVALGGASIINHGAIAADNPVNANATIGISIGGTNNNTVLNTGTITSPTAMEIHGSNLVITNTGSIDAGNGILTYGQNTTITNSGVIECDGHGVIMRQMAPSLGLNVLTNTGSIIARLNSVASAGASIDRIVNSGLIVGDIELLAGNDLVDNRQGIIRGIVQMGDDNDTFYGGASDEFIRQWFGDDYIDGGEGIDTVTFEGSNIAAVVDLGITTAQSSAWGNDVYLNIENVTGSIQADQIKGNDGANLLTGDKGDDTLAGGRGHDTLIGGLDNDLLDGGDGEDTADFDGTIATTVDLRLATAQNTGHGNDTLKSIENIVSGSASDRLTGNSDANRLVGGAGFDTLSGGDGNDVLDGGADNDVLDGGPDRDQLIGGGGSDTLMGGGGNDTLDGGDGDDRAVFSGGRNDYVITTLADGSVMVTDKVAGRDGGDLLRNIELIQFGDQTLVLPLPTEPNPPSPTHLTLIGTRNVDHLTGGDGNDWLSGAGGNDVLVGGSGNDTLRGGTGLDTLTGYSGKDVFVFDTRLNSRSNPDKLTDFRVNEDVIWLDDAFFKGIGKGSLDKPGKLSKAAFWKGAKAHDASDRIVYDSSKGMLYYDPDGTGAAAQIKIAKLPNKLPLSHAAFFVI</sequence>
<keyword evidence="5" id="KW-1185">Reference proteome</keyword>
<proteinExistence type="predicted"/>
<dbReference type="EMBL" id="JH660647">
    <property type="protein sequence ID" value="EIM26084.1"/>
    <property type="molecule type" value="Genomic_DNA"/>
</dbReference>
<dbReference type="SUPFAM" id="SSF51120">
    <property type="entry name" value="beta-Roll"/>
    <property type="match status" value="3"/>
</dbReference>
<accession>I4YQ42</accession>
<dbReference type="InterPro" id="IPR018511">
    <property type="entry name" value="Hemolysin-typ_Ca-bd_CS"/>
</dbReference>
<evidence type="ECO:0000256" key="3">
    <source>
        <dbReference type="SAM" id="MobiDB-lite"/>
    </source>
</evidence>
<dbReference type="Pfam" id="PF00353">
    <property type="entry name" value="HemolysinCabind"/>
    <property type="match status" value="5"/>
</dbReference>
<comment type="subcellular location">
    <subcellularLocation>
        <location evidence="1">Secreted</location>
    </subcellularLocation>
</comment>
<dbReference type="HOGENOM" id="CLU_387724_0_0_5"/>
<dbReference type="PANTHER" id="PTHR38340:SF1">
    <property type="entry name" value="S-LAYER PROTEIN"/>
    <property type="match status" value="1"/>
</dbReference>
<dbReference type="GO" id="GO:0005509">
    <property type="term" value="F:calcium ion binding"/>
    <property type="evidence" value="ECO:0007669"/>
    <property type="project" value="InterPro"/>
</dbReference>
<dbReference type="InterPro" id="IPR050557">
    <property type="entry name" value="RTX_toxin/Mannuronan_C5-epim"/>
</dbReference>
<evidence type="ECO:0000256" key="2">
    <source>
        <dbReference type="ARBA" id="ARBA00022525"/>
    </source>
</evidence>
<reference evidence="4 5" key="1">
    <citation type="submission" date="2012-02" db="EMBL/GenBank/DDBJ databases">
        <title>Improved High-Quality Draft sequence of Microvirga sp. WSM3557.</title>
        <authorList>
            <consortium name="US DOE Joint Genome Institute"/>
            <person name="Lucas S."/>
            <person name="Han J."/>
            <person name="Lapidus A."/>
            <person name="Cheng J.-F."/>
            <person name="Goodwin L."/>
            <person name="Pitluck S."/>
            <person name="Peters L."/>
            <person name="Zhang X."/>
            <person name="Detter J.C."/>
            <person name="Han C."/>
            <person name="Tapia R."/>
            <person name="Land M."/>
            <person name="Hauser L."/>
            <person name="Kyrpides N."/>
            <person name="Ivanova N."/>
            <person name="Pagani I."/>
            <person name="Brau L."/>
            <person name="Yates R."/>
            <person name="O'Hara G."/>
            <person name="Rui T."/>
            <person name="Howieson J."/>
            <person name="Reeve W."/>
            <person name="Woyke T."/>
        </authorList>
    </citation>
    <scope>NUCLEOTIDE SEQUENCE [LARGE SCALE GENOMIC DNA]</scope>
    <source>
        <strain evidence="4 5">WSM3557</strain>
    </source>
</reference>
<evidence type="ECO:0000313" key="4">
    <source>
        <dbReference type="EMBL" id="EIM26084.1"/>
    </source>
</evidence>
<dbReference type="PANTHER" id="PTHR38340">
    <property type="entry name" value="S-LAYER PROTEIN"/>
    <property type="match status" value="1"/>
</dbReference>
<dbReference type="Proteomes" id="UP000003947">
    <property type="component" value="Unassembled WGS sequence"/>
</dbReference>
<keyword evidence="2" id="KW-0964">Secreted</keyword>
<dbReference type="InterPro" id="IPR001343">
    <property type="entry name" value="Hemolysn_Ca-bd"/>
</dbReference>
<feature type="compositionally biased region" description="Gly residues" evidence="3">
    <location>
        <begin position="463"/>
        <end position="477"/>
    </location>
</feature>
<dbReference type="STRING" id="864069.MicloDRAFT_00068160"/>
<dbReference type="RefSeq" id="WP_009764771.1">
    <property type="nucleotide sequence ID" value="NZ_CP141048.1"/>
</dbReference>
<protein>
    <submittedName>
        <fullName evidence="4">Putative calcium-binding protein</fullName>
    </submittedName>
</protein>
<dbReference type="OrthoDB" id="8019836at2"/>
<dbReference type="InterPro" id="IPR011049">
    <property type="entry name" value="Serralysin-like_metalloprot_C"/>
</dbReference>
<dbReference type="eggNOG" id="COG2931">
    <property type="taxonomic scope" value="Bacteria"/>
</dbReference>
<evidence type="ECO:0000313" key="5">
    <source>
        <dbReference type="Proteomes" id="UP000003947"/>
    </source>
</evidence>
<dbReference type="AlphaFoldDB" id="I4YQ42"/>
<feature type="region of interest" description="Disordered" evidence="3">
    <location>
        <begin position="438"/>
        <end position="488"/>
    </location>
</feature>
<dbReference type="PRINTS" id="PR00313">
    <property type="entry name" value="CABNDNGRPT"/>
</dbReference>
<dbReference type="GO" id="GO:0005576">
    <property type="term" value="C:extracellular region"/>
    <property type="evidence" value="ECO:0007669"/>
    <property type="project" value="UniProtKB-SubCell"/>
</dbReference>
<organism evidence="4 5">
    <name type="scientific">Microvirga lotononidis</name>
    <dbReference type="NCBI Taxonomy" id="864069"/>
    <lineage>
        <taxon>Bacteria</taxon>
        <taxon>Pseudomonadati</taxon>
        <taxon>Pseudomonadota</taxon>
        <taxon>Alphaproteobacteria</taxon>
        <taxon>Hyphomicrobiales</taxon>
        <taxon>Methylobacteriaceae</taxon>
        <taxon>Microvirga</taxon>
    </lineage>
</organism>
<dbReference type="PATRIC" id="fig|864069.3.peg.7285"/>